<organism evidence="2 3">
    <name type="scientific">Paramesorhizobium deserti</name>
    <dbReference type="NCBI Taxonomy" id="1494590"/>
    <lineage>
        <taxon>Bacteria</taxon>
        <taxon>Pseudomonadati</taxon>
        <taxon>Pseudomonadota</taxon>
        <taxon>Alphaproteobacteria</taxon>
        <taxon>Hyphomicrobiales</taxon>
        <taxon>Phyllobacteriaceae</taxon>
        <taxon>Paramesorhizobium</taxon>
    </lineage>
</organism>
<proteinExistence type="predicted"/>
<dbReference type="EMBL" id="LNTU01000001">
    <property type="protein sequence ID" value="KXF78432.1"/>
    <property type="molecule type" value="Genomic_DNA"/>
</dbReference>
<feature type="signal peptide" evidence="1">
    <location>
        <begin position="1"/>
        <end position="23"/>
    </location>
</feature>
<comment type="caution">
    <text evidence="2">The sequence shown here is derived from an EMBL/GenBank/DDBJ whole genome shotgun (WGS) entry which is preliminary data.</text>
</comment>
<name>A0A135HZ07_9HYPH</name>
<dbReference type="PANTHER" id="PTHR45985:SF3">
    <property type="entry name" value="CHITIN DEACETYLASE-LIKE 4"/>
    <property type="match status" value="1"/>
</dbReference>
<dbReference type="RefSeq" id="WP_068879701.1">
    <property type="nucleotide sequence ID" value="NZ_LNTU01000001.1"/>
</dbReference>
<gene>
    <name evidence="2" type="ORF">ATN84_01125</name>
</gene>
<evidence type="ECO:0000313" key="3">
    <source>
        <dbReference type="Proteomes" id="UP000070107"/>
    </source>
</evidence>
<sequence length="331" mass="36763">MRFFSRFAATALCALIALQSASATQSAGGKVPPQYVLISFDGAHANDLWQRSRALGQKTGARFTYFLSCVFLMKRADRASYKPPRMAAGRSNVGFAFTKEEIAERLDNIWNAHLEGHEIASHGCGHFDGKDWTTAEWEQELKEFRRIAAEGYAANGIAGEPKGWRDLAEHGITGFRAPYLATGKPVQNALKAEGFRYQASGVTRGPQVPLRSSDLASFGLPLIPEGPSQRPVIAMDYNLYIRHSAGFEKPSQSQAFEERAYDAFKTAFDQQYAGERVPLQLGFHFVEMNAGAYWRALERFAGDVCTKPDVQCVTYSDYLAKTAPEERHAEQ</sequence>
<protein>
    <submittedName>
        <fullName evidence="2">Polysaccharide deacetylase</fullName>
    </submittedName>
</protein>
<dbReference type="GO" id="GO:0005975">
    <property type="term" value="P:carbohydrate metabolic process"/>
    <property type="evidence" value="ECO:0007669"/>
    <property type="project" value="InterPro"/>
</dbReference>
<dbReference type="OrthoDB" id="438898at2"/>
<evidence type="ECO:0000313" key="2">
    <source>
        <dbReference type="EMBL" id="KXF78432.1"/>
    </source>
</evidence>
<accession>A0A135HZ07</accession>
<reference evidence="2 3" key="1">
    <citation type="submission" date="2015-11" db="EMBL/GenBank/DDBJ databases">
        <title>Draft genome sequence of Paramesorhizobium deserti A-3-E, a strain highly resistant to diverse beta-lactam antibiotics.</title>
        <authorList>
            <person name="Lv R."/>
            <person name="Yang X."/>
            <person name="Fang N."/>
            <person name="Guo J."/>
            <person name="Luo X."/>
            <person name="Peng F."/>
            <person name="Yang R."/>
            <person name="Cui Y."/>
            <person name="Fang C."/>
            <person name="Song Y."/>
        </authorList>
    </citation>
    <scope>NUCLEOTIDE SEQUENCE [LARGE SCALE GENOMIC DNA]</scope>
    <source>
        <strain evidence="2 3">A-3-E</strain>
    </source>
</reference>
<evidence type="ECO:0000256" key="1">
    <source>
        <dbReference type="SAM" id="SignalP"/>
    </source>
</evidence>
<keyword evidence="3" id="KW-1185">Reference proteome</keyword>
<dbReference type="InterPro" id="IPR011330">
    <property type="entry name" value="Glyco_hydro/deAcase_b/a-brl"/>
</dbReference>
<dbReference type="Gene3D" id="3.20.20.370">
    <property type="entry name" value="Glycoside hydrolase/deacetylase"/>
    <property type="match status" value="1"/>
</dbReference>
<feature type="chain" id="PRO_5007465467" evidence="1">
    <location>
        <begin position="24"/>
        <end position="331"/>
    </location>
</feature>
<dbReference type="STRING" id="1494590.ATN84_01125"/>
<dbReference type="AlphaFoldDB" id="A0A135HZ07"/>
<dbReference type="InterPro" id="IPR052740">
    <property type="entry name" value="CE4"/>
</dbReference>
<keyword evidence="1" id="KW-0732">Signal</keyword>
<dbReference type="PANTHER" id="PTHR45985">
    <property type="match status" value="1"/>
</dbReference>
<dbReference type="Proteomes" id="UP000070107">
    <property type="component" value="Unassembled WGS sequence"/>
</dbReference>
<dbReference type="SUPFAM" id="SSF88713">
    <property type="entry name" value="Glycoside hydrolase/deacetylase"/>
    <property type="match status" value="1"/>
</dbReference>